<feature type="transmembrane region" description="Helical" evidence="5">
    <location>
        <begin position="295"/>
        <end position="320"/>
    </location>
</feature>
<feature type="transmembrane region" description="Helical" evidence="5">
    <location>
        <begin position="217"/>
        <end position="240"/>
    </location>
</feature>
<dbReference type="PANTHER" id="PTHR46641">
    <property type="entry name" value="FMRFAMIDE RECEPTOR-RELATED"/>
    <property type="match status" value="1"/>
</dbReference>
<dbReference type="PRINTS" id="PR00237">
    <property type="entry name" value="GPCRRHODOPSN"/>
</dbReference>
<dbReference type="GO" id="GO:0016020">
    <property type="term" value="C:membrane"/>
    <property type="evidence" value="ECO:0007669"/>
    <property type="project" value="UniProtKB-SubCell"/>
</dbReference>
<sequence>MGVHEINFALNLSYNNGEYLQDSCNTSVCWDAIYLQYVFNGILLPILAVVGILGNALTMVVLWRREMHSSTIILMRGLVVTDTGIIIVACVAMTPYTLAFYHPELKFFKNVIYPNIYMPCTFLVMAIQQCNVWITVATSVERYVSICHPFKASKWISKKKTKISLAIITIVSIIYNIPRCLAFKTKTPCVEGQSSGECFVLMTTEFGGSNFYHFYQLYMYTFLIYVIPLCSLLVLNLLIINELMRMRRRRAGLNIQEDNEANLSLVLVLIVVVFLLCQTPGLLAQFDTLFDPTVMIKYLAVSNFLFVTNSSVNFLIYTAVGRKFRKNLMKFFSRVFRGSSFSEISRSSQSRRGTVGGYELNNTTYTAVSEETQIENLEKMRLKD</sequence>
<feature type="transmembrane region" description="Helical" evidence="5">
    <location>
        <begin position="261"/>
        <end position="283"/>
    </location>
</feature>
<evidence type="ECO:0000313" key="7">
    <source>
        <dbReference type="EMBL" id="CAC5366723.1"/>
    </source>
</evidence>
<evidence type="ECO:0000259" key="6">
    <source>
        <dbReference type="PROSITE" id="PS50262"/>
    </source>
</evidence>
<dbReference type="Proteomes" id="UP000507470">
    <property type="component" value="Unassembled WGS sequence"/>
</dbReference>
<proteinExistence type="predicted"/>
<dbReference type="Pfam" id="PF00001">
    <property type="entry name" value="7tm_1"/>
    <property type="match status" value="1"/>
</dbReference>
<keyword evidence="2 5" id="KW-0812">Transmembrane</keyword>
<dbReference type="GO" id="GO:0004930">
    <property type="term" value="F:G protein-coupled receptor activity"/>
    <property type="evidence" value="ECO:0007669"/>
    <property type="project" value="InterPro"/>
</dbReference>
<dbReference type="PANTHER" id="PTHR46641:SF2">
    <property type="entry name" value="FMRFAMIDE RECEPTOR"/>
    <property type="match status" value="1"/>
</dbReference>
<evidence type="ECO:0000256" key="2">
    <source>
        <dbReference type="ARBA" id="ARBA00022692"/>
    </source>
</evidence>
<feature type="transmembrane region" description="Helical" evidence="5">
    <location>
        <begin position="161"/>
        <end position="178"/>
    </location>
</feature>
<dbReference type="Gene3D" id="1.20.1070.10">
    <property type="entry name" value="Rhodopsin 7-helix transmembrane proteins"/>
    <property type="match status" value="1"/>
</dbReference>
<feature type="domain" description="G-protein coupled receptors family 1 profile" evidence="6">
    <location>
        <begin position="54"/>
        <end position="317"/>
    </location>
</feature>
<feature type="transmembrane region" description="Helical" evidence="5">
    <location>
        <begin position="116"/>
        <end position="140"/>
    </location>
</feature>
<dbReference type="OrthoDB" id="6281784at2759"/>
<protein>
    <recommendedName>
        <fullName evidence="6">G-protein coupled receptors family 1 profile domain-containing protein</fullName>
    </recommendedName>
</protein>
<keyword evidence="8" id="KW-1185">Reference proteome</keyword>
<evidence type="ECO:0000313" key="8">
    <source>
        <dbReference type="Proteomes" id="UP000507470"/>
    </source>
</evidence>
<evidence type="ECO:0000256" key="4">
    <source>
        <dbReference type="ARBA" id="ARBA00023136"/>
    </source>
</evidence>
<comment type="subcellular location">
    <subcellularLocation>
        <location evidence="1">Membrane</location>
    </subcellularLocation>
</comment>
<dbReference type="InterPro" id="IPR000276">
    <property type="entry name" value="GPCR_Rhodpsn"/>
</dbReference>
<dbReference type="InterPro" id="IPR017452">
    <property type="entry name" value="GPCR_Rhodpsn_7TM"/>
</dbReference>
<dbReference type="AlphaFoldDB" id="A0A6J8ADN7"/>
<name>A0A6J8ADN7_MYTCO</name>
<dbReference type="PROSITE" id="PS50262">
    <property type="entry name" value="G_PROTEIN_RECEP_F1_2"/>
    <property type="match status" value="1"/>
</dbReference>
<feature type="transmembrane region" description="Helical" evidence="5">
    <location>
        <begin position="42"/>
        <end position="62"/>
    </location>
</feature>
<reference evidence="7 8" key="1">
    <citation type="submission" date="2020-06" db="EMBL/GenBank/DDBJ databases">
        <authorList>
            <person name="Li R."/>
            <person name="Bekaert M."/>
        </authorList>
    </citation>
    <scope>NUCLEOTIDE SEQUENCE [LARGE SCALE GENOMIC DNA]</scope>
    <source>
        <strain evidence="8">wild</strain>
    </source>
</reference>
<dbReference type="EMBL" id="CACVKT020001342">
    <property type="protein sequence ID" value="CAC5366723.1"/>
    <property type="molecule type" value="Genomic_DNA"/>
</dbReference>
<accession>A0A6J8ADN7</accession>
<gene>
    <name evidence="7" type="ORF">MCOR_6902</name>
</gene>
<dbReference type="CDD" id="cd14978">
    <property type="entry name" value="7tmA_FMRFamide_R-like"/>
    <property type="match status" value="1"/>
</dbReference>
<keyword evidence="3 5" id="KW-1133">Transmembrane helix</keyword>
<feature type="transmembrane region" description="Helical" evidence="5">
    <location>
        <begin position="74"/>
        <end position="96"/>
    </location>
</feature>
<evidence type="ECO:0000256" key="3">
    <source>
        <dbReference type="ARBA" id="ARBA00022989"/>
    </source>
</evidence>
<dbReference type="InterPro" id="IPR052954">
    <property type="entry name" value="GPCR-Ligand_Int"/>
</dbReference>
<evidence type="ECO:0000256" key="1">
    <source>
        <dbReference type="ARBA" id="ARBA00004370"/>
    </source>
</evidence>
<keyword evidence="4 5" id="KW-0472">Membrane</keyword>
<dbReference type="SUPFAM" id="SSF81321">
    <property type="entry name" value="Family A G protein-coupled receptor-like"/>
    <property type="match status" value="1"/>
</dbReference>
<organism evidence="7 8">
    <name type="scientific">Mytilus coruscus</name>
    <name type="common">Sea mussel</name>
    <dbReference type="NCBI Taxonomy" id="42192"/>
    <lineage>
        <taxon>Eukaryota</taxon>
        <taxon>Metazoa</taxon>
        <taxon>Spiralia</taxon>
        <taxon>Lophotrochozoa</taxon>
        <taxon>Mollusca</taxon>
        <taxon>Bivalvia</taxon>
        <taxon>Autobranchia</taxon>
        <taxon>Pteriomorphia</taxon>
        <taxon>Mytilida</taxon>
        <taxon>Mytiloidea</taxon>
        <taxon>Mytilidae</taxon>
        <taxon>Mytilinae</taxon>
        <taxon>Mytilus</taxon>
    </lineage>
</organism>
<evidence type="ECO:0000256" key="5">
    <source>
        <dbReference type="SAM" id="Phobius"/>
    </source>
</evidence>